<dbReference type="AlphaFoldDB" id="A0A5Q2TMY2"/>
<organism evidence="2 3">
    <name type="scientific">Gracilibacillus salitolerans</name>
    <dbReference type="NCBI Taxonomy" id="2663022"/>
    <lineage>
        <taxon>Bacteria</taxon>
        <taxon>Bacillati</taxon>
        <taxon>Bacillota</taxon>
        <taxon>Bacilli</taxon>
        <taxon>Bacillales</taxon>
        <taxon>Bacillaceae</taxon>
        <taxon>Gracilibacillus</taxon>
    </lineage>
</organism>
<reference evidence="2 3" key="1">
    <citation type="submission" date="2019-11" db="EMBL/GenBank/DDBJ databases">
        <title>Gracilibacillus salitolerans sp. nov., a moderate halophile isolated from a saline soil in northwest China.</title>
        <authorList>
            <person name="Gan L."/>
        </authorList>
    </citation>
    <scope>NUCLEOTIDE SEQUENCE [LARGE SCALE GENOMIC DNA]</scope>
    <source>
        <strain evidence="2 3">SCU50</strain>
    </source>
</reference>
<feature type="signal peptide" evidence="1">
    <location>
        <begin position="1"/>
        <end position="23"/>
    </location>
</feature>
<name>A0A5Q2TMY2_9BACI</name>
<proteinExistence type="predicted"/>
<keyword evidence="3" id="KW-1185">Reference proteome</keyword>
<evidence type="ECO:0000313" key="3">
    <source>
        <dbReference type="Proteomes" id="UP000339690"/>
    </source>
</evidence>
<sequence>MSVLILSAVLSIASMIFSSPVSAEWTKFGLYTFKTNDGRWDGQMYVKSNGGNVVVRVATPRTVNVRLCSANTGNCTSYKSNNQSGIISYYNLIGGKYYGDVSSPYNLEGTIGFSVYNKK</sequence>
<gene>
    <name evidence="2" type="ORF">GI584_16280</name>
</gene>
<dbReference type="Proteomes" id="UP000339690">
    <property type="component" value="Chromosome"/>
</dbReference>
<keyword evidence="1" id="KW-0732">Signal</keyword>
<accession>A0A5Q2TMY2</accession>
<dbReference type="KEGG" id="grc:GI584_16280"/>
<feature type="chain" id="PRO_5024376308" evidence="1">
    <location>
        <begin position="24"/>
        <end position="119"/>
    </location>
</feature>
<dbReference type="EMBL" id="CP045915">
    <property type="protein sequence ID" value="QGH35511.1"/>
    <property type="molecule type" value="Genomic_DNA"/>
</dbReference>
<protein>
    <submittedName>
        <fullName evidence="2">Uncharacterized protein</fullName>
    </submittedName>
</protein>
<evidence type="ECO:0000256" key="1">
    <source>
        <dbReference type="SAM" id="SignalP"/>
    </source>
</evidence>
<evidence type="ECO:0000313" key="2">
    <source>
        <dbReference type="EMBL" id="QGH35511.1"/>
    </source>
</evidence>